<accession>A0A6P0GM52</accession>
<proteinExistence type="predicted"/>
<feature type="compositionally biased region" description="Gly residues" evidence="1">
    <location>
        <begin position="247"/>
        <end position="260"/>
    </location>
</feature>
<dbReference type="RefSeq" id="WP_163478438.1">
    <property type="nucleotide sequence ID" value="NZ_JAAGWE010000037.1"/>
</dbReference>
<evidence type="ECO:0000313" key="3">
    <source>
        <dbReference type="Proteomes" id="UP000471126"/>
    </source>
</evidence>
<feature type="compositionally biased region" description="Basic residues" evidence="1">
    <location>
        <begin position="184"/>
        <end position="202"/>
    </location>
</feature>
<gene>
    <name evidence="2" type="ORF">GCU54_20390</name>
</gene>
<protein>
    <submittedName>
        <fullName evidence="2">Uncharacterized protein</fullName>
    </submittedName>
</protein>
<comment type="caution">
    <text evidence="2">The sequence shown here is derived from an EMBL/GenBank/DDBJ whole genome shotgun (WGS) entry which is preliminary data.</text>
</comment>
<dbReference type="EMBL" id="JAAGWE010000037">
    <property type="protein sequence ID" value="NEM08334.1"/>
    <property type="molecule type" value="Genomic_DNA"/>
</dbReference>
<name>A0A6P0GM52_9ACTN</name>
<evidence type="ECO:0000313" key="2">
    <source>
        <dbReference type="EMBL" id="NEM08334.1"/>
    </source>
</evidence>
<dbReference type="Proteomes" id="UP000471126">
    <property type="component" value="Unassembled WGS sequence"/>
</dbReference>
<reference evidence="2 3" key="1">
    <citation type="submission" date="2019-12" db="EMBL/GenBank/DDBJ databases">
        <title>WGS of CPCC 203550 I12A-02606.</title>
        <authorList>
            <person name="Jiang Z."/>
        </authorList>
    </citation>
    <scope>NUCLEOTIDE SEQUENCE [LARGE SCALE GENOMIC DNA]</scope>
    <source>
        <strain evidence="2 3">I12A-02606</strain>
    </source>
</reference>
<evidence type="ECO:0000256" key="1">
    <source>
        <dbReference type="SAM" id="MobiDB-lite"/>
    </source>
</evidence>
<feature type="region of interest" description="Disordered" evidence="1">
    <location>
        <begin position="247"/>
        <end position="292"/>
    </location>
</feature>
<organism evidence="2 3">
    <name type="scientific">Geodermatophilus normandii</name>
    <dbReference type="NCBI Taxonomy" id="1137989"/>
    <lineage>
        <taxon>Bacteria</taxon>
        <taxon>Bacillati</taxon>
        <taxon>Actinomycetota</taxon>
        <taxon>Actinomycetes</taxon>
        <taxon>Geodermatophilales</taxon>
        <taxon>Geodermatophilaceae</taxon>
        <taxon>Geodermatophilus</taxon>
    </lineage>
</organism>
<feature type="region of interest" description="Disordered" evidence="1">
    <location>
        <begin position="180"/>
        <end position="212"/>
    </location>
</feature>
<dbReference type="AlphaFoldDB" id="A0A6P0GM52"/>
<sequence>MTSFEYEDEIPAGEWEAEQEEQELFGELVIGETGGVLTAAQEMELAGQLLEVGSEAELEDFLGDIVKKVTKGARGFMRSGAGKALVGGLKNVAKAALPIVGGVVGSAVPVVGTALGTTLGTMASNLFELELESMNEEEAEFAVAQEIVGMTARAARNAASAPRGAPPRAVARAAIIAATPGLRRSSRRRRPRPPSRPGRPRPRPGAAYPVPYPTPWGGAGSGGDAYGGGAYGGGAYGGGAYGGGAYGGGAYGDDGYGSDDGGYPPDDGGTDDTDGSAAEWTQPGGPDAGRWVRRGRTIVLHEV</sequence>